<evidence type="ECO:0000256" key="1">
    <source>
        <dbReference type="SAM" id="MobiDB-lite"/>
    </source>
</evidence>
<evidence type="ECO:0000313" key="2">
    <source>
        <dbReference type="EMBL" id="EFD00726.1"/>
    </source>
</evidence>
<protein>
    <recommendedName>
        <fullName evidence="4">Lipoprotein</fullName>
    </recommendedName>
</protein>
<dbReference type="EMBL" id="ACIO01000073">
    <property type="protein sequence ID" value="EFD00726.1"/>
    <property type="molecule type" value="Genomic_DNA"/>
</dbReference>
<reference evidence="2 3" key="1">
    <citation type="submission" date="2010-01" db="EMBL/GenBank/DDBJ databases">
        <authorList>
            <person name="Weinstock G."/>
            <person name="Sodergren E."/>
            <person name="Clifton S."/>
            <person name="Fulton L."/>
            <person name="Fulton B."/>
            <person name="Courtney L."/>
            <person name="Fronick C."/>
            <person name="Harrison M."/>
            <person name="Strong C."/>
            <person name="Farmer C."/>
            <person name="Delahaunty K."/>
            <person name="Markovic C."/>
            <person name="Hall O."/>
            <person name="Minx P."/>
            <person name="Tomlinson C."/>
            <person name="Mitreva M."/>
            <person name="Nelson J."/>
            <person name="Hou S."/>
            <person name="Wollam A."/>
            <person name="Pepin K.H."/>
            <person name="Johnson M."/>
            <person name="Bhonagiri V."/>
            <person name="Nash W.E."/>
            <person name="Warren W."/>
            <person name="Chinwalla A."/>
            <person name="Mardis E.R."/>
            <person name="Wilson R.K."/>
        </authorList>
    </citation>
    <scope>NUCLEOTIDE SEQUENCE [LARGE SCALE GENOMIC DNA]</scope>
    <source>
        <strain evidence="2 3">DSM 13479</strain>
    </source>
</reference>
<feature type="compositionally biased region" description="Low complexity" evidence="1">
    <location>
        <begin position="47"/>
        <end position="60"/>
    </location>
</feature>
<comment type="caution">
    <text evidence="2">The sequence shown here is derived from an EMBL/GenBank/DDBJ whole genome shotgun (WGS) entry which is preliminary data.</text>
</comment>
<dbReference type="HOGENOM" id="CLU_090328_1_0_9"/>
<accession>D3ABQ3</accession>
<evidence type="ECO:0000313" key="3">
    <source>
        <dbReference type="Proteomes" id="UP000004968"/>
    </source>
</evidence>
<feature type="region of interest" description="Disordered" evidence="1">
    <location>
        <begin position="39"/>
        <end position="77"/>
    </location>
</feature>
<gene>
    <name evidence="2" type="ORF">CLOSTHATH_01031</name>
</gene>
<dbReference type="AlphaFoldDB" id="D3ABQ3"/>
<sequence>MKKIFTFGISRKVCILFITSVLLLLACIVGAGLSNRQRGDKTRQWEQEQPGQNEPGQSQESDIEQEEPPRYRSDTAPEDCLLCNGGKETLLTWYFGQENVGFISLNTFKLSCVEINRYDDHKKLIEEPVKGSSSHILNTGDDGFLSLVSEDPNRGYARASLTFNNDEVLDIKKAGKFLCTDCLNRMMSESWSDEPYGIGVIDFRTKDIRLLEPDITAFIFNDYYITCDLREKREEDSSVEMDLLVFYCPERYEK</sequence>
<evidence type="ECO:0008006" key="4">
    <source>
        <dbReference type="Google" id="ProtNLM"/>
    </source>
</evidence>
<dbReference type="Proteomes" id="UP000004968">
    <property type="component" value="Unassembled WGS sequence"/>
</dbReference>
<organism evidence="2 3">
    <name type="scientific">Hungatella hathewayi DSM 13479</name>
    <dbReference type="NCBI Taxonomy" id="566550"/>
    <lineage>
        <taxon>Bacteria</taxon>
        <taxon>Bacillati</taxon>
        <taxon>Bacillota</taxon>
        <taxon>Clostridia</taxon>
        <taxon>Lachnospirales</taxon>
        <taxon>Lachnospiraceae</taxon>
        <taxon>Hungatella</taxon>
    </lineage>
</organism>
<dbReference type="PROSITE" id="PS51257">
    <property type="entry name" value="PROKAR_LIPOPROTEIN"/>
    <property type="match status" value="1"/>
</dbReference>
<proteinExistence type="predicted"/>
<name>D3ABQ3_9FIRM</name>